<dbReference type="InterPro" id="IPR027417">
    <property type="entry name" value="P-loop_NTPase"/>
</dbReference>
<keyword evidence="13" id="KW-0464">Manganese</keyword>
<dbReference type="GO" id="GO:0003723">
    <property type="term" value="F:RNA binding"/>
    <property type="evidence" value="ECO:0007669"/>
    <property type="project" value="UniProtKB-KW"/>
</dbReference>
<dbReference type="Pfam" id="PF24995">
    <property type="entry name" value="DSRM_2"/>
    <property type="match status" value="1"/>
</dbReference>
<organism evidence="16 17">
    <name type="scientific">Aspergillus oryzae</name>
    <name type="common">Yellow koji mold</name>
    <dbReference type="NCBI Taxonomy" id="5062"/>
    <lineage>
        <taxon>Eukaryota</taxon>
        <taxon>Fungi</taxon>
        <taxon>Dikarya</taxon>
        <taxon>Ascomycota</taxon>
        <taxon>Pezizomycotina</taxon>
        <taxon>Eurotiomycetes</taxon>
        <taxon>Eurotiomycetidae</taxon>
        <taxon>Eurotiales</taxon>
        <taxon>Aspergillaceae</taxon>
        <taxon>Aspergillus</taxon>
        <taxon>Aspergillus subgen. Circumdati</taxon>
    </lineage>
</organism>
<dbReference type="InterPro" id="IPR056755">
    <property type="entry name" value="DSRM_2"/>
</dbReference>
<dbReference type="GO" id="GO:0046872">
    <property type="term" value="F:metal ion binding"/>
    <property type="evidence" value="ECO:0007669"/>
    <property type="project" value="UniProtKB-KW"/>
</dbReference>
<keyword evidence="8" id="KW-0347">Helicase</keyword>
<dbReference type="GO" id="GO:0005737">
    <property type="term" value="C:cytoplasm"/>
    <property type="evidence" value="ECO:0007669"/>
    <property type="project" value="TreeGrafter"/>
</dbReference>
<name>A0AAN4YRY6_ASPOZ</name>
<reference evidence="16" key="1">
    <citation type="submission" date="2023-04" db="EMBL/GenBank/DDBJ databases">
        <title>Aspergillus oryzae NBRC 4228.</title>
        <authorList>
            <person name="Ichikawa N."/>
            <person name="Sato H."/>
            <person name="Tonouchi N."/>
        </authorList>
    </citation>
    <scope>NUCLEOTIDE SEQUENCE</scope>
    <source>
        <strain evidence="16">NBRC 4228</strain>
    </source>
</reference>
<keyword evidence="9" id="KW-0067">ATP-binding</keyword>
<dbReference type="EMBL" id="BSYA01000161">
    <property type="protein sequence ID" value="GMG35205.1"/>
    <property type="molecule type" value="Genomic_DNA"/>
</dbReference>
<evidence type="ECO:0000256" key="4">
    <source>
        <dbReference type="ARBA" id="ARBA00022723"/>
    </source>
</evidence>
<evidence type="ECO:0000256" key="13">
    <source>
        <dbReference type="ARBA" id="ARBA00023211"/>
    </source>
</evidence>
<dbReference type="SMART" id="SM00535">
    <property type="entry name" value="RIBOc"/>
    <property type="match status" value="2"/>
</dbReference>
<dbReference type="Gene3D" id="1.10.1520.10">
    <property type="entry name" value="Ribonuclease III domain"/>
    <property type="match status" value="2"/>
</dbReference>
<dbReference type="GO" id="GO:0030422">
    <property type="term" value="P:siRNA processing"/>
    <property type="evidence" value="ECO:0007669"/>
    <property type="project" value="TreeGrafter"/>
</dbReference>
<evidence type="ECO:0000256" key="5">
    <source>
        <dbReference type="ARBA" id="ARBA00022737"/>
    </source>
</evidence>
<evidence type="ECO:0000313" key="17">
    <source>
        <dbReference type="Proteomes" id="UP001165205"/>
    </source>
</evidence>
<dbReference type="GO" id="GO:0050688">
    <property type="term" value="P:regulation of defense response to virus"/>
    <property type="evidence" value="ECO:0007669"/>
    <property type="project" value="UniProtKB-KW"/>
</dbReference>
<dbReference type="Pfam" id="PF03368">
    <property type="entry name" value="Dicer_dimer"/>
    <property type="match status" value="1"/>
</dbReference>
<dbReference type="GO" id="GO:0005524">
    <property type="term" value="F:ATP binding"/>
    <property type="evidence" value="ECO:0007669"/>
    <property type="project" value="UniProtKB-KW"/>
</dbReference>
<feature type="compositionally biased region" description="Polar residues" evidence="14">
    <location>
        <begin position="53"/>
        <end position="70"/>
    </location>
</feature>
<evidence type="ECO:0000256" key="1">
    <source>
        <dbReference type="ARBA" id="ARBA00001936"/>
    </source>
</evidence>
<dbReference type="GO" id="GO:0051607">
    <property type="term" value="P:defense response to virus"/>
    <property type="evidence" value="ECO:0007669"/>
    <property type="project" value="UniProtKB-KW"/>
</dbReference>
<dbReference type="InterPro" id="IPR005034">
    <property type="entry name" value="Dicer_dimerisation"/>
</dbReference>
<dbReference type="Pfam" id="PF00636">
    <property type="entry name" value="Ribonuclease_3"/>
    <property type="match status" value="2"/>
</dbReference>
<evidence type="ECO:0000259" key="15">
    <source>
        <dbReference type="PROSITE" id="PS50142"/>
    </source>
</evidence>
<dbReference type="PROSITE" id="PS00517">
    <property type="entry name" value="RNASE_3_1"/>
    <property type="match status" value="1"/>
</dbReference>
<accession>A0AAN4YRY6</accession>
<dbReference type="CDD" id="cd00593">
    <property type="entry name" value="RIBOc"/>
    <property type="match status" value="2"/>
</dbReference>
<feature type="domain" description="RNase III" evidence="15">
    <location>
        <begin position="663"/>
        <end position="796"/>
    </location>
</feature>
<dbReference type="GO" id="GO:0004525">
    <property type="term" value="F:ribonuclease III activity"/>
    <property type="evidence" value="ECO:0007669"/>
    <property type="project" value="InterPro"/>
</dbReference>
<evidence type="ECO:0000256" key="6">
    <source>
        <dbReference type="ARBA" id="ARBA00022741"/>
    </source>
</evidence>
<comment type="cofactor">
    <cofactor evidence="2">
        <name>Mg(2+)</name>
        <dbReference type="ChEBI" id="CHEBI:18420"/>
    </cofactor>
</comment>
<evidence type="ECO:0000256" key="11">
    <source>
        <dbReference type="ARBA" id="ARBA00022884"/>
    </source>
</evidence>
<sequence>MPPLEVKPLAGYVRSQSLRIPSSLNLSGERTISTTEPTEGNDSSSEESGDNEQISTQRLISQNKRLQSAKLSERADTLTGNSGRPTLDLPDAELSTASLVAKQDAGTGMLDPREYQVELFERAKSQNTIAVLDTGTCIQAQLDVIPFFSPNCTTGSGKTLIAVLLLKHIIQNELIDRANGKPPRISFFLVHSKIATTSKPNLLREVVRRPIEESWEYDKLDPPFATKLYQILQARFGDISSLQPVFRFTLQASSELGPCCADRAWAYALADDVLPKLEGNVRKLAQSISSPIPQCALKEISRIQEASDIVKNHSFNSPNVPGELSPKVQLLRQKLIKYFEHPTKTKCIVFTQKRYTAKMLFDLFSTLEIPYLRPGVLIGVRSGDIVGMNVSFRQQFLALVKFRSGEINCLSPVRGLTGVPASKKSAAKQSAAFDTCVLLRKHKLLDDHFNSVYHRRLPAMRNARLAITSSRTNQYDMLSKPSLWGKQQGTLPEKLFATVISFIPSEPLRRRHRSIILLTRERLPDFPSFTIFLDDDIETIVVTESVEEALHISSQELEYLSTFTFRIFHDVFHKTYAEEPEKLPYWVAPAETKKSKNVSDSKSLTDWELLHLVHENEEIPSTLHPSSEALINRFVFDPWDGRLDAYLIALEGCKTLDLSVKPEYALEAFTKDSDNTEEHRVQQIHVQRGMGKNYERLEFLGDCFLKMATSISLFVQNPDDDEFDFHVNRMCLICNKNLFNTALKKELYQYTRSRGFSRYESVYKKKISAESKHALREKTVADVCEALIGASLLSGGLHNQFDMAVKAVTAVVDSPNHKALCWADYTSSYMLPKYQTQSPDGYELDLGRKVEEKLGYRFKYPRLLHSAFTHPSYPSTWAKVPCYQRLEFLGDSLLDMVCVDDLFYRYPDKDPQWLTEHKVSVRLFVSTKHLLTITLQMAMVSNKFLGALAVKLGLHTHLRHFSNPLQSQITHYAEEIQAAENESQGAVDYWLVTKDPPKCLPDMVEAYLGAAFVDSDFQFRVVEDFFQRHVKSYFHDMTIYDTFANKHPTVRLFLRVLAAVIVHEVVIAEGTASSGRYAKVKASEKALSVLENMGPSEFREKYHCDCRTANGSQPMDIGTAI</sequence>
<dbReference type="InterPro" id="IPR038248">
    <property type="entry name" value="Dicer_dimer_sf"/>
</dbReference>
<dbReference type="AlphaFoldDB" id="A0AAN4YRY6"/>
<dbReference type="SUPFAM" id="SSF69065">
    <property type="entry name" value="RNase III domain-like"/>
    <property type="match status" value="2"/>
</dbReference>
<evidence type="ECO:0000256" key="2">
    <source>
        <dbReference type="ARBA" id="ARBA00001946"/>
    </source>
</evidence>
<dbReference type="InterPro" id="IPR036389">
    <property type="entry name" value="RNase_III_sf"/>
</dbReference>
<keyword evidence="4" id="KW-0479">Metal-binding</keyword>
<keyword evidence="12" id="KW-0051">Antiviral defense</keyword>
<comment type="cofactor">
    <cofactor evidence="1">
        <name>Mn(2+)</name>
        <dbReference type="ChEBI" id="CHEBI:29035"/>
    </cofactor>
</comment>
<dbReference type="PANTHER" id="PTHR14950:SF62">
    <property type="entry name" value="DICER-LIKE PROTEIN 1"/>
    <property type="match status" value="1"/>
</dbReference>
<dbReference type="FunFam" id="1.10.1520.10:FF:000015">
    <property type="entry name" value="Dicer-like protein 1"/>
    <property type="match status" value="1"/>
</dbReference>
<dbReference type="GO" id="GO:0005634">
    <property type="term" value="C:nucleus"/>
    <property type="evidence" value="ECO:0007669"/>
    <property type="project" value="TreeGrafter"/>
</dbReference>
<keyword evidence="5" id="KW-0677">Repeat</keyword>
<evidence type="ECO:0000256" key="10">
    <source>
        <dbReference type="ARBA" id="ARBA00022842"/>
    </source>
</evidence>
<dbReference type="Proteomes" id="UP001165205">
    <property type="component" value="Unassembled WGS sequence"/>
</dbReference>
<evidence type="ECO:0000256" key="9">
    <source>
        <dbReference type="ARBA" id="ARBA00022840"/>
    </source>
</evidence>
<dbReference type="GO" id="GO:0004386">
    <property type="term" value="F:helicase activity"/>
    <property type="evidence" value="ECO:0007669"/>
    <property type="project" value="UniProtKB-KW"/>
</dbReference>
<dbReference type="PROSITE" id="PS50142">
    <property type="entry name" value="RNASE_3_2"/>
    <property type="match status" value="2"/>
</dbReference>
<dbReference type="PANTHER" id="PTHR14950">
    <property type="entry name" value="DICER-RELATED"/>
    <property type="match status" value="1"/>
</dbReference>
<feature type="compositionally biased region" description="Polar residues" evidence="14">
    <location>
        <begin position="24"/>
        <end position="38"/>
    </location>
</feature>
<dbReference type="Gene3D" id="3.30.160.380">
    <property type="entry name" value="Dicer dimerisation domain"/>
    <property type="match status" value="1"/>
</dbReference>
<evidence type="ECO:0000256" key="3">
    <source>
        <dbReference type="ARBA" id="ARBA00022721"/>
    </source>
</evidence>
<keyword evidence="7" id="KW-0378">Hydrolase</keyword>
<evidence type="ECO:0000313" key="16">
    <source>
        <dbReference type="EMBL" id="GMG35205.1"/>
    </source>
</evidence>
<evidence type="ECO:0000256" key="8">
    <source>
        <dbReference type="ARBA" id="ARBA00022806"/>
    </source>
</evidence>
<evidence type="ECO:0000256" key="14">
    <source>
        <dbReference type="SAM" id="MobiDB-lite"/>
    </source>
</evidence>
<protein>
    <submittedName>
        <fullName evidence="16">Unnamed protein product</fullName>
    </submittedName>
</protein>
<comment type="caution">
    <text evidence="16">The sequence shown here is derived from an EMBL/GenBank/DDBJ whole genome shotgun (WGS) entry which is preliminary data.</text>
</comment>
<dbReference type="Gene3D" id="3.40.50.300">
    <property type="entry name" value="P-loop containing nucleotide triphosphate hydrolases"/>
    <property type="match status" value="1"/>
</dbReference>
<feature type="region of interest" description="Disordered" evidence="14">
    <location>
        <begin position="24"/>
        <end position="91"/>
    </location>
</feature>
<feature type="domain" description="RNase III" evidence="15">
    <location>
        <begin position="847"/>
        <end position="1016"/>
    </location>
</feature>
<keyword evidence="6" id="KW-0547">Nucleotide-binding</keyword>
<keyword evidence="3" id="KW-0930">Antiviral protein</keyword>
<keyword evidence="10" id="KW-0460">Magnesium</keyword>
<proteinExistence type="predicted"/>
<evidence type="ECO:0000256" key="12">
    <source>
        <dbReference type="ARBA" id="ARBA00023118"/>
    </source>
</evidence>
<dbReference type="InterPro" id="IPR000999">
    <property type="entry name" value="RNase_III_dom"/>
</dbReference>
<keyword evidence="11" id="KW-0694">RNA-binding</keyword>
<gene>
    <name evidence="16" type="ORF">Aory04_001044600</name>
</gene>
<evidence type="ECO:0000256" key="7">
    <source>
        <dbReference type="ARBA" id="ARBA00022801"/>
    </source>
</evidence>